<reference evidence="1 2" key="1">
    <citation type="submission" date="2016-11" db="EMBL/GenBank/DDBJ databases">
        <title>Mixed transmission modes and dynamic genome evolution in an obligate animal-bacterial symbiosis.</title>
        <authorList>
            <person name="Russell S.L."/>
            <person name="Corbett-Detig R.B."/>
            <person name="Cavanaugh C.M."/>
        </authorList>
    </citation>
    <scope>NUCLEOTIDE SEQUENCE [LARGE SCALE GENOMIC DNA]</scope>
    <source>
        <strain evidence="1">Sveles-Q1</strain>
    </source>
</reference>
<gene>
    <name evidence="1" type="ORF">BOW53_13635</name>
</gene>
<dbReference type="EMBL" id="MPRL01000067">
    <property type="protein sequence ID" value="OOZ38942.1"/>
    <property type="molecule type" value="Genomic_DNA"/>
</dbReference>
<dbReference type="GO" id="GO:0106300">
    <property type="term" value="P:protein-DNA covalent cross-linking repair"/>
    <property type="evidence" value="ECO:0007669"/>
    <property type="project" value="InterPro"/>
</dbReference>
<proteinExistence type="predicted"/>
<dbReference type="InterPro" id="IPR036590">
    <property type="entry name" value="SRAP-like"/>
</dbReference>
<protein>
    <recommendedName>
        <fullName evidence="3">SOS response-associated peptidase</fullName>
    </recommendedName>
</protein>
<dbReference type="AlphaFoldDB" id="A0A1T2L1I9"/>
<evidence type="ECO:0000313" key="1">
    <source>
        <dbReference type="EMBL" id="OOZ38942.1"/>
    </source>
</evidence>
<sequence length="61" mass="6632">MCGRFTLSTDAQFLSDYFDLDRVPAGFEQRFNIAPGQSIATIRQVRGVGRELALTAGAPQA</sequence>
<accession>A0A1T2L1I9</accession>
<comment type="caution">
    <text evidence="1">The sequence shown here is derived from an EMBL/GenBank/DDBJ whole genome shotgun (WGS) entry which is preliminary data.</text>
</comment>
<keyword evidence="2" id="KW-1185">Reference proteome</keyword>
<name>A0A1T2L1I9_9GAMM</name>
<dbReference type="Pfam" id="PF02586">
    <property type="entry name" value="SRAP"/>
    <property type="match status" value="1"/>
</dbReference>
<dbReference type="GO" id="GO:0003697">
    <property type="term" value="F:single-stranded DNA binding"/>
    <property type="evidence" value="ECO:0007669"/>
    <property type="project" value="InterPro"/>
</dbReference>
<evidence type="ECO:0000313" key="2">
    <source>
        <dbReference type="Proteomes" id="UP000191110"/>
    </source>
</evidence>
<evidence type="ECO:0008006" key="3">
    <source>
        <dbReference type="Google" id="ProtNLM"/>
    </source>
</evidence>
<dbReference type="SUPFAM" id="SSF143081">
    <property type="entry name" value="BB1717-like"/>
    <property type="match status" value="1"/>
</dbReference>
<dbReference type="RefSeq" id="WP_078484641.1">
    <property type="nucleotide sequence ID" value="NZ_MPRL01000067.1"/>
</dbReference>
<dbReference type="Proteomes" id="UP000191110">
    <property type="component" value="Unassembled WGS sequence"/>
</dbReference>
<organism evidence="1 2">
    <name type="scientific">Solemya pervernicosa gill symbiont</name>
    <dbReference type="NCBI Taxonomy" id="642797"/>
    <lineage>
        <taxon>Bacteria</taxon>
        <taxon>Pseudomonadati</taxon>
        <taxon>Pseudomonadota</taxon>
        <taxon>Gammaproteobacteria</taxon>
        <taxon>sulfur-oxidizing symbionts</taxon>
    </lineage>
</organism>
<dbReference type="InterPro" id="IPR003738">
    <property type="entry name" value="SRAP"/>
</dbReference>